<dbReference type="OrthoDB" id="1907495at2759"/>
<dbReference type="InterPro" id="IPR036217">
    <property type="entry name" value="MethylDNA_cys_MeTrfase_DNAb"/>
</dbReference>
<dbReference type="Pfam" id="PF01035">
    <property type="entry name" value="DNA_binding_1"/>
    <property type="match status" value="1"/>
</dbReference>
<accession>A0A9P9BVW4</accession>
<comment type="catalytic activity">
    <reaction evidence="11">
        <text>a 6-O-methyl-2'-deoxyguanosine in DNA + L-cysteinyl-[protein] = S-methyl-L-cysteinyl-[protein] + a 2'-deoxyguanosine in DNA</text>
        <dbReference type="Rhea" id="RHEA:24000"/>
        <dbReference type="Rhea" id="RHEA-COMP:10131"/>
        <dbReference type="Rhea" id="RHEA-COMP:10132"/>
        <dbReference type="Rhea" id="RHEA-COMP:11367"/>
        <dbReference type="Rhea" id="RHEA-COMP:11368"/>
        <dbReference type="ChEBI" id="CHEBI:29950"/>
        <dbReference type="ChEBI" id="CHEBI:82612"/>
        <dbReference type="ChEBI" id="CHEBI:85445"/>
        <dbReference type="ChEBI" id="CHEBI:85448"/>
        <dbReference type="EC" id="2.1.1.63"/>
    </reaction>
</comment>
<keyword evidence="6" id="KW-0808">Transferase</keyword>
<dbReference type="InterPro" id="IPR036388">
    <property type="entry name" value="WH-like_DNA-bd_sf"/>
</dbReference>
<comment type="catalytic activity">
    <reaction evidence="1">
        <text>a 4-O-methyl-thymidine in DNA + L-cysteinyl-[protein] = a thymidine in DNA + S-methyl-L-cysteinyl-[protein]</text>
        <dbReference type="Rhea" id="RHEA:53428"/>
        <dbReference type="Rhea" id="RHEA-COMP:10131"/>
        <dbReference type="Rhea" id="RHEA-COMP:10132"/>
        <dbReference type="Rhea" id="RHEA-COMP:13555"/>
        <dbReference type="Rhea" id="RHEA-COMP:13556"/>
        <dbReference type="ChEBI" id="CHEBI:29950"/>
        <dbReference type="ChEBI" id="CHEBI:82612"/>
        <dbReference type="ChEBI" id="CHEBI:137386"/>
        <dbReference type="ChEBI" id="CHEBI:137387"/>
        <dbReference type="EC" id="2.1.1.63"/>
    </reaction>
</comment>
<dbReference type="AlphaFoldDB" id="A0A9P9BVW4"/>
<evidence type="ECO:0000256" key="3">
    <source>
        <dbReference type="ARBA" id="ARBA00011918"/>
    </source>
</evidence>
<feature type="compositionally biased region" description="Low complexity" evidence="12">
    <location>
        <begin position="1"/>
        <end position="16"/>
    </location>
</feature>
<evidence type="ECO:0000256" key="12">
    <source>
        <dbReference type="SAM" id="MobiDB-lite"/>
    </source>
</evidence>
<evidence type="ECO:0000256" key="2">
    <source>
        <dbReference type="ARBA" id="ARBA00008711"/>
    </source>
</evidence>
<reference evidence="14" key="1">
    <citation type="journal article" date="2021" name="Nat. Commun.">
        <title>Genetic determinants of endophytism in the Arabidopsis root mycobiome.</title>
        <authorList>
            <person name="Mesny F."/>
            <person name="Miyauchi S."/>
            <person name="Thiergart T."/>
            <person name="Pickel B."/>
            <person name="Atanasova L."/>
            <person name="Karlsson M."/>
            <person name="Huettel B."/>
            <person name="Barry K.W."/>
            <person name="Haridas S."/>
            <person name="Chen C."/>
            <person name="Bauer D."/>
            <person name="Andreopoulos W."/>
            <person name="Pangilinan J."/>
            <person name="LaButti K."/>
            <person name="Riley R."/>
            <person name="Lipzen A."/>
            <person name="Clum A."/>
            <person name="Drula E."/>
            <person name="Henrissat B."/>
            <person name="Kohler A."/>
            <person name="Grigoriev I.V."/>
            <person name="Martin F.M."/>
            <person name="Hacquard S."/>
        </authorList>
    </citation>
    <scope>NUCLEOTIDE SEQUENCE</scope>
    <source>
        <strain evidence="14">MPI-CAGE-CH-0230</strain>
    </source>
</reference>
<evidence type="ECO:0000313" key="15">
    <source>
        <dbReference type="Proteomes" id="UP000756346"/>
    </source>
</evidence>
<evidence type="ECO:0000256" key="8">
    <source>
        <dbReference type="ARBA" id="ARBA00023204"/>
    </source>
</evidence>
<keyword evidence="15" id="KW-1185">Reference proteome</keyword>
<keyword evidence="7" id="KW-0227">DNA damage</keyword>
<organism evidence="14 15">
    <name type="scientific">Microdochium trichocladiopsis</name>
    <dbReference type="NCBI Taxonomy" id="1682393"/>
    <lineage>
        <taxon>Eukaryota</taxon>
        <taxon>Fungi</taxon>
        <taxon>Dikarya</taxon>
        <taxon>Ascomycota</taxon>
        <taxon>Pezizomycotina</taxon>
        <taxon>Sordariomycetes</taxon>
        <taxon>Xylariomycetidae</taxon>
        <taxon>Xylariales</taxon>
        <taxon>Microdochiaceae</taxon>
        <taxon>Microdochium</taxon>
    </lineage>
</organism>
<dbReference type="GeneID" id="70191808"/>
<dbReference type="InterPro" id="IPR001497">
    <property type="entry name" value="MethylDNA_cys_MeTrfase_AS"/>
</dbReference>
<feature type="compositionally biased region" description="Low complexity" evidence="12">
    <location>
        <begin position="27"/>
        <end position="42"/>
    </location>
</feature>
<gene>
    <name evidence="14" type="ORF">B0I36DRAFT_4239</name>
</gene>
<comment type="similarity">
    <text evidence="2">Belongs to the MGMT family.</text>
</comment>
<dbReference type="EMBL" id="JAGTJQ010000001">
    <property type="protein sequence ID" value="KAH7039990.1"/>
    <property type="molecule type" value="Genomic_DNA"/>
</dbReference>
<dbReference type="GO" id="GO:0003908">
    <property type="term" value="F:methylated-DNA-[protein]-cysteine S-methyltransferase activity"/>
    <property type="evidence" value="ECO:0007669"/>
    <property type="project" value="UniProtKB-EC"/>
</dbReference>
<dbReference type="RefSeq" id="XP_046018045.1">
    <property type="nucleotide sequence ID" value="XM_046162262.1"/>
</dbReference>
<dbReference type="SUPFAM" id="SSF46767">
    <property type="entry name" value="Methylated DNA-protein cysteine methyltransferase, C-terminal domain"/>
    <property type="match status" value="1"/>
</dbReference>
<evidence type="ECO:0000313" key="14">
    <source>
        <dbReference type="EMBL" id="KAH7039990.1"/>
    </source>
</evidence>
<evidence type="ECO:0000256" key="6">
    <source>
        <dbReference type="ARBA" id="ARBA00022679"/>
    </source>
</evidence>
<dbReference type="PROSITE" id="PS00374">
    <property type="entry name" value="MGMT"/>
    <property type="match status" value="1"/>
</dbReference>
<name>A0A9P9BVW4_9PEZI</name>
<evidence type="ECO:0000256" key="9">
    <source>
        <dbReference type="ARBA" id="ARBA00030795"/>
    </source>
</evidence>
<feature type="region of interest" description="Disordered" evidence="12">
    <location>
        <begin position="1"/>
        <end position="47"/>
    </location>
</feature>
<feature type="domain" description="Methylated-DNA-[protein]-cysteine S-methyltransferase DNA binding" evidence="13">
    <location>
        <begin position="66"/>
        <end position="152"/>
    </location>
</feature>
<protein>
    <recommendedName>
        <fullName evidence="4">Methylated-DNA--protein-cysteine methyltransferase</fullName>
        <ecNumber evidence="3">2.1.1.63</ecNumber>
    </recommendedName>
    <alternativeName>
        <fullName evidence="9">6-O-methylguanine-DNA methyltransferase</fullName>
    </alternativeName>
    <alternativeName>
        <fullName evidence="10">O-6-methylguanine-DNA-alkyltransferase</fullName>
    </alternativeName>
</protein>
<proteinExistence type="inferred from homology"/>
<comment type="caution">
    <text evidence="14">The sequence shown here is derived from an EMBL/GenBank/DDBJ whole genome shotgun (WGS) entry which is preliminary data.</text>
</comment>
<evidence type="ECO:0000256" key="10">
    <source>
        <dbReference type="ARBA" id="ARBA00031621"/>
    </source>
</evidence>
<dbReference type="NCBIfam" id="TIGR00589">
    <property type="entry name" value="ogt"/>
    <property type="match status" value="1"/>
</dbReference>
<dbReference type="CDD" id="cd06445">
    <property type="entry name" value="ATase"/>
    <property type="match status" value="1"/>
</dbReference>
<evidence type="ECO:0000256" key="7">
    <source>
        <dbReference type="ARBA" id="ARBA00022763"/>
    </source>
</evidence>
<evidence type="ECO:0000256" key="4">
    <source>
        <dbReference type="ARBA" id="ARBA00015377"/>
    </source>
</evidence>
<evidence type="ECO:0000259" key="13">
    <source>
        <dbReference type="Pfam" id="PF01035"/>
    </source>
</evidence>
<dbReference type="GO" id="GO:0032259">
    <property type="term" value="P:methylation"/>
    <property type="evidence" value="ECO:0007669"/>
    <property type="project" value="UniProtKB-KW"/>
</dbReference>
<dbReference type="Gene3D" id="1.10.10.10">
    <property type="entry name" value="Winged helix-like DNA-binding domain superfamily/Winged helix DNA-binding domain"/>
    <property type="match status" value="1"/>
</dbReference>
<dbReference type="PANTHER" id="PTHR10815">
    <property type="entry name" value="METHYLATED-DNA--PROTEIN-CYSTEINE METHYLTRANSFERASE"/>
    <property type="match status" value="1"/>
</dbReference>
<keyword evidence="8" id="KW-0234">DNA repair</keyword>
<dbReference type="PANTHER" id="PTHR10815:SF13">
    <property type="entry name" value="METHYLATED-DNA--PROTEIN-CYSTEINE METHYLTRANSFERASE"/>
    <property type="match status" value="1"/>
</dbReference>
<evidence type="ECO:0000256" key="11">
    <source>
        <dbReference type="ARBA" id="ARBA00049348"/>
    </source>
</evidence>
<keyword evidence="5 14" id="KW-0489">Methyltransferase</keyword>
<dbReference type="EC" id="2.1.1.63" evidence="3"/>
<evidence type="ECO:0000256" key="5">
    <source>
        <dbReference type="ARBA" id="ARBA00022603"/>
    </source>
</evidence>
<evidence type="ECO:0000256" key="1">
    <source>
        <dbReference type="ARBA" id="ARBA00001286"/>
    </source>
</evidence>
<dbReference type="InterPro" id="IPR014048">
    <property type="entry name" value="MethylDNA_cys_MeTrfase_DNA-bd"/>
</dbReference>
<sequence length="169" mass="18239">MAITTTTTTVKAISSKPRTKPRPPPSSSSSPPATTTSKIKSSNYQPHNTDMAAQLQRIASSTRTPYEKKVWSLLCQIPAGQVSTYAILSAHLSSSPRAVGNALRRNPFAPEVPCHRVVATGGLLGGFKGKWPKDGEGITIDEKKMLLRREGVKIDDRGRVLGTPWSAFV</sequence>
<dbReference type="GO" id="GO:0006281">
    <property type="term" value="P:DNA repair"/>
    <property type="evidence" value="ECO:0007669"/>
    <property type="project" value="UniProtKB-KW"/>
</dbReference>
<dbReference type="Proteomes" id="UP000756346">
    <property type="component" value="Unassembled WGS sequence"/>
</dbReference>